<gene>
    <name evidence="6" type="ORF">SAMN06297251_12758</name>
</gene>
<comment type="similarity">
    <text evidence="1">Belongs to the 'phage' integrase family.</text>
</comment>
<dbReference type="InterPro" id="IPR050808">
    <property type="entry name" value="Phage_Integrase"/>
</dbReference>
<organism evidence="6 7">
    <name type="scientific">Fulvimarina manganoxydans</name>
    <dbReference type="NCBI Taxonomy" id="937218"/>
    <lineage>
        <taxon>Bacteria</taxon>
        <taxon>Pseudomonadati</taxon>
        <taxon>Pseudomonadota</taxon>
        <taxon>Alphaproteobacteria</taxon>
        <taxon>Hyphomicrobiales</taxon>
        <taxon>Aurantimonadaceae</taxon>
        <taxon>Fulvimarina</taxon>
    </lineage>
</organism>
<keyword evidence="4" id="KW-0233">DNA recombination</keyword>
<dbReference type="SUPFAM" id="SSF56349">
    <property type="entry name" value="DNA breaking-rejoining enzymes"/>
    <property type="match status" value="1"/>
</dbReference>
<keyword evidence="2" id="KW-0229">DNA integration</keyword>
<dbReference type="PANTHER" id="PTHR30629">
    <property type="entry name" value="PROPHAGE INTEGRASE"/>
    <property type="match status" value="1"/>
</dbReference>
<sequence length="361" mass="40661">MKNEPMATHPDYPFCTSFLDRHGRERWRFRRNGKTISLPGSPGEGAFDEAFYKALNGQSIKPAAEPKKTFSEAWALHRRTPAWKTARPITREGTERIADRFLALKVGPELDLLWGDVPITDVRRRHIAQLLGDRAETPHAAWRMLVVIRKMIRAALDAEWIEVDPTLAVMKKPETEGHKAWSDADLDAFRLHWSPGTTPRLVFCLALWLGNRRLDVVNLRWSQRTTRKHGGMAVPGFNLRQHKTDAALFVPEAPELTEVLNATERKGPHVLLTAYGKPFSDKSLTGRMADWTKAAGLEPGRTIHGLRKTLGRLIAEGGGTTRQIMAALGHEDIEHAELYSRDAEQIRLVIDAYKAVANRIG</sequence>
<accession>A0A1W2EKQ4</accession>
<evidence type="ECO:0000313" key="7">
    <source>
        <dbReference type="Proteomes" id="UP000192656"/>
    </source>
</evidence>
<dbReference type="GO" id="GO:0006310">
    <property type="term" value="P:DNA recombination"/>
    <property type="evidence" value="ECO:0007669"/>
    <property type="project" value="UniProtKB-KW"/>
</dbReference>
<evidence type="ECO:0000256" key="1">
    <source>
        <dbReference type="ARBA" id="ARBA00008857"/>
    </source>
</evidence>
<evidence type="ECO:0000256" key="4">
    <source>
        <dbReference type="ARBA" id="ARBA00023172"/>
    </source>
</evidence>
<keyword evidence="7" id="KW-1185">Reference proteome</keyword>
<evidence type="ECO:0000256" key="2">
    <source>
        <dbReference type="ARBA" id="ARBA00022908"/>
    </source>
</evidence>
<keyword evidence="3" id="KW-0238">DNA-binding</keyword>
<dbReference type="PROSITE" id="PS51898">
    <property type="entry name" value="TYR_RECOMBINASE"/>
    <property type="match status" value="1"/>
</dbReference>
<dbReference type="Gene3D" id="1.10.443.10">
    <property type="entry name" value="Intergrase catalytic core"/>
    <property type="match status" value="1"/>
</dbReference>
<dbReference type="Gene3D" id="1.10.150.130">
    <property type="match status" value="1"/>
</dbReference>
<dbReference type="InterPro" id="IPR011010">
    <property type="entry name" value="DNA_brk_join_enz"/>
</dbReference>
<dbReference type="InterPro" id="IPR002104">
    <property type="entry name" value="Integrase_catalytic"/>
</dbReference>
<dbReference type="GO" id="GO:0003677">
    <property type="term" value="F:DNA binding"/>
    <property type="evidence" value="ECO:0007669"/>
    <property type="project" value="UniProtKB-KW"/>
</dbReference>
<name>A0A1W2EKQ4_9HYPH</name>
<dbReference type="AlphaFoldDB" id="A0A1W2EKQ4"/>
<evidence type="ECO:0000256" key="3">
    <source>
        <dbReference type="ARBA" id="ARBA00023125"/>
    </source>
</evidence>
<dbReference type="GO" id="GO:0015074">
    <property type="term" value="P:DNA integration"/>
    <property type="evidence" value="ECO:0007669"/>
    <property type="project" value="UniProtKB-KW"/>
</dbReference>
<dbReference type="InterPro" id="IPR013762">
    <property type="entry name" value="Integrase-like_cat_sf"/>
</dbReference>
<dbReference type="Pfam" id="PF00589">
    <property type="entry name" value="Phage_integrase"/>
    <property type="match status" value="1"/>
</dbReference>
<dbReference type="Proteomes" id="UP000192656">
    <property type="component" value="Unassembled WGS sequence"/>
</dbReference>
<feature type="domain" description="Tyr recombinase" evidence="5">
    <location>
        <begin position="171"/>
        <end position="351"/>
    </location>
</feature>
<dbReference type="PANTHER" id="PTHR30629:SF2">
    <property type="entry name" value="PROPHAGE INTEGRASE INTS-RELATED"/>
    <property type="match status" value="1"/>
</dbReference>
<reference evidence="6 7" key="1">
    <citation type="submission" date="2017-04" db="EMBL/GenBank/DDBJ databases">
        <authorList>
            <person name="Afonso C.L."/>
            <person name="Miller P.J."/>
            <person name="Scott M.A."/>
            <person name="Spackman E."/>
            <person name="Goraichik I."/>
            <person name="Dimitrov K.M."/>
            <person name="Suarez D.L."/>
            <person name="Swayne D.E."/>
        </authorList>
    </citation>
    <scope>NUCLEOTIDE SEQUENCE [LARGE SCALE GENOMIC DNA]</scope>
    <source>
        <strain evidence="6 7">CGMCC 1.10972</strain>
    </source>
</reference>
<protein>
    <submittedName>
        <fullName evidence="6">Site-specific recombinase XerD</fullName>
    </submittedName>
</protein>
<proteinExistence type="inferred from homology"/>
<dbReference type="STRING" id="937218.SAMN06297251_12758"/>
<evidence type="ECO:0000313" key="6">
    <source>
        <dbReference type="EMBL" id="SMD10277.1"/>
    </source>
</evidence>
<dbReference type="InterPro" id="IPR010998">
    <property type="entry name" value="Integrase_recombinase_N"/>
</dbReference>
<evidence type="ECO:0000259" key="5">
    <source>
        <dbReference type="PROSITE" id="PS51898"/>
    </source>
</evidence>
<dbReference type="EMBL" id="FWXR01000027">
    <property type="protein sequence ID" value="SMD10277.1"/>
    <property type="molecule type" value="Genomic_DNA"/>
</dbReference>